<evidence type="ECO:0000259" key="2">
    <source>
        <dbReference type="PROSITE" id="PS51746"/>
    </source>
</evidence>
<dbReference type="InterPro" id="IPR017748">
    <property type="entry name" value="TagF"/>
</dbReference>
<organism evidence="3 4">
    <name type="scientific">Agrobacterium rubi TR3 = NBRC 13261</name>
    <dbReference type="NCBI Taxonomy" id="1368415"/>
    <lineage>
        <taxon>Bacteria</taxon>
        <taxon>Pseudomonadati</taxon>
        <taxon>Pseudomonadota</taxon>
        <taxon>Alphaproteobacteria</taxon>
        <taxon>Hyphomicrobiales</taxon>
        <taxon>Rhizobiaceae</taxon>
        <taxon>Rhizobium/Agrobacterium group</taxon>
        <taxon>Agrobacterium</taxon>
    </lineage>
</organism>
<accession>A0A081CT35</accession>
<dbReference type="Proteomes" id="UP000028701">
    <property type="component" value="Unassembled WGS sequence"/>
</dbReference>
<comment type="caution">
    <text evidence="3">The sequence shown here is derived from an EMBL/GenBank/DDBJ whole genome shotgun (WGS) entry which is preliminary data.</text>
</comment>
<gene>
    <name evidence="3" type="ORF">RRU01S_07_03560</name>
</gene>
<feature type="compositionally biased region" description="Basic and acidic residues" evidence="1">
    <location>
        <begin position="219"/>
        <end position="229"/>
    </location>
</feature>
<dbReference type="NCBIfam" id="TIGR03373">
    <property type="entry name" value="VI_minor_4"/>
    <property type="match status" value="1"/>
</dbReference>
<dbReference type="OrthoDB" id="9801841at2"/>
<dbReference type="Gene3D" id="3.60.40.10">
    <property type="entry name" value="PPM-type phosphatase domain"/>
    <property type="match status" value="1"/>
</dbReference>
<dbReference type="EMBL" id="BBJU01000007">
    <property type="protein sequence ID" value="GAK69831.1"/>
    <property type="molecule type" value="Genomic_DNA"/>
</dbReference>
<dbReference type="InterPro" id="IPR001932">
    <property type="entry name" value="PPM-type_phosphatase-like_dom"/>
</dbReference>
<dbReference type="PROSITE" id="PS51746">
    <property type="entry name" value="PPM_2"/>
    <property type="match status" value="1"/>
</dbReference>
<evidence type="ECO:0000256" key="1">
    <source>
        <dbReference type="SAM" id="MobiDB-lite"/>
    </source>
</evidence>
<dbReference type="InterPro" id="IPR038225">
    <property type="entry name" value="TagF_sf"/>
</dbReference>
<evidence type="ECO:0000313" key="3">
    <source>
        <dbReference type="EMBL" id="GAK69831.1"/>
    </source>
</evidence>
<dbReference type="Pfam" id="PF09867">
    <property type="entry name" value="TagF_N"/>
    <property type="match status" value="1"/>
</dbReference>
<evidence type="ECO:0000313" key="4">
    <source>
        <dbReference type="Proteomes" id="UP000028701"/>
    </source>
</evidence>
<dbReference type="Gene3D" id="3.40.1730.10">
    <property type="entry name" value="pa0076 domain"/>
    <property type="match status" value="1"/>
</dbReference>
<feature type="region of interest" description="Disordered" evidence="1">
    <location>
        <begin position="153"/>
        <end position="174"/>
    </location>
</feature>
<sequence length="473" mass="52215">MANPVKKPVKAAVETDRIGFFGKIPSHGDFISEGLDRELISAIDGWLRSGMHACADLFVDRWTSVFSTFPPIRFIIERGVWGNYAYAGVLMPSRDRVGRKYPLVILAQLGDFKEHPKALYLDETWFMAAEALAETSLTTDFDMSRFTTSVKRLRMPKPREDDDNLPEPTRGRPTSLWWHIDAESRRPRGLKIDGKPAATDFVRLFKTAAPEDSAPPPKAEPEKTQKSMRPDVVSQGEIAQPARARDIPPPNIVYSYATHPGTKLSVNADALFVSKSPTLFAIADGIGDGNPAVEAARLTTNALTDIADSDHADSMTQDIKGKLGTVNSLLLSRQVSAETARPMASVIVASLVGRTLTVLWSGDARAYLLRDGTMHLLSRDHIIVGMKKQLSQCVGHSQQFRPSSLTEEFGTNDRLLLCSYPLMQALKERVVAEILHDTPINDCANALMQEALIENVRENISAIVIGDKLERRG</sequence>
<dbReference type="SMART" id="SM00331">
    <property type="entry name" value="PP2C_SIG"/>
    <property type="match status" value="1"/>
</dbReference>
<feature type="region of interest" description="Disordered" evidence="1">
    <location>
        <begin position="207"/>
        <end position="232"/>
    </location>
</feature>
<proteinExistence type="predicted"/>
<protein>
    <recommendedName>
        <fullName evidence="2">PPM-type phosphatase domain-containing protein</fullName>
    </recommendedName>
</protein>
<name>A0A081CT35_9HYPH</name>
<reference evidence="3 4" key="1">
    <citation type="submission" date="2014-08" db="EMBL/GenBank/DDBJ databases">
        <title>Whole genome shotgun sequence of Rhizobium rubi NBRC 13261.</title>
        <authorList>
            <person name="Katano-Makiyama Y."/>
            <person name="Hosoyama A."/>
            <person name="Hashimoto M."/>
            <person name="Hosoyama Y."/>
            <person name="Noguchi M."/>
            <person name="Tsuchikane K."/>
            <person name="Uohara A."/>
            <person name="Ohji S."/>
            <person name="Ichikawa N."/>
            <person name="Kimura A."/>
            <person name="Yamazoe A."/>
            <person name="Fujita N."/>
        </authorList>
    </citation>
    <scope>NUCLEOTIDE SEQUENCE [LARGE SCALE GENOMIC DNA]</scope>
    <source>
        <strain evidence="3 4">NBRC 13261</strain>
    </source>
</reference>
<dbReference type="eggNOG" id="COG0631">
    <property type="taxonomic scope" value="Bacteria"/>
</dbReference>
<dbReference type="RefSeq" id="WP_045229372.1">
    <property type="nucleotide sequence ID" value="NZ_BBJU01000007.1"/>
</dbReference>
<dbReference type="SUPFAM" id="SSF81606">
    <property type="entry name" value="PP2C-like"/>
    <property type="match status" value="1"/>
</dbReference>
<dbReference type="SMART" id="SM00332">
    <property type="entry name" value="PP2Cc"/>
    <property type="match status" value="1"/>
</dbReference>
<feature type="domain" description="PPM-type phosphatase" evidence="2">
    <location>
        <begin position="253"/>
        <end position="467"/>
    </location>
</feature>
<dbReference type="eggNOG" id="COG3913">
    <property type="taxonomic scope" value="Bacteria"/>
</dbReference>
<dbReference type="AlphaFoldDB" id="A0A081CT35"/>
<dbReference type="InterPro" id="IPR036457">
    <property type="entry name" value="PPM-type-like_dom_sf"/>
</dbReference>